<dbReference type="PANTHER" id="PTHR43763:SF6">
    <property type="entry name" value="XAA-PRO AMINOPEPTIDASE 1"/>
    <property type="match status" value="1"/>
</dbReference>
<dbReference type="Proteomes" id="UP000001514">
    <property type="component" value="Unassembled WGS sequence"/>
</dbReference>
<sequence length="195" mass="21760">MSLHFRIHGKRRNCCDHLGECSTYGRYLFQAENQLGREWTLIRGGSFIHSVTHDGGGAQANLVSQEIQLTFVDRNLVDEIWLDGRPCPPRVHDLIYAGVDVATKFLDARKKLSAAGATGIVITMLYEVACLFNVHAGDFPHSPGAYAPKVHSLHRPGEFERMLSGLYGVGYHVQQSQHQGSPTLQVRRHKVLVCK</sequence>
<dbReference type="PANTHER" id="PTHR43763">
    <property type="entry name" value="XAA-PRO AMINOPEPTIDASE 1"/>
    <property type="match status" value="1"/>
</dbReference>
<name>D8R345_SELML</name>
<dbReference type="HOGENOM" id="CLU_1398492_0_0_1"/>
<organism evidence="2">
    <name type="scientific">Selaginella moellendorffii</name>
    <name type="common">Spikemoss</name>
    <dbReference type="NCBI Taxonomy" id="88036"/>
    <lineage>
        <taxon>Eukaryota</taxon>
        <taxon>Viridiplantae</taxon>
        <taxon>Streptophyta</taxon>
        <taxon>Embryophyta</taxon>
        <taxon>Tracheophyta</taxon>
        <taxon>Lycopodiopsida</taxon>
        <taxon>Selaginellales</taxon>
        <taxon>Selaginellaceae</taxon>
        <taxon>Selaginella</taxon>
    </lineage>
</organism>
<reference evidence="1 2" key="1">
    <citation type="journal article" date="2011" name="Science">
        <title>The Selaginella genome identifies genetic changes associated with the evolution of vascular plants.</title>
        <authorList>
            <person name="Banks J.A."/>
            <person name="Nishiyama T."/>
            <person name="Hasebe M."/>
            <person name="Bowman J.L."/>
            <person name="Gribskov M."/>
            <person name="dePamphilis C."/>
            <person name="Albert V.A."/>
            <person name="Aono N."/>
            <person name="Aoyama T."/>
            <person name="Ambrose B.A."/>
            <person name="Ashton N.W."/>
            <person name="Axtell M.J."/>
            <person name="Barker E."/>
            <person name="Barker M.S."/>
            <person name="Bennetzen J.L."/>
            <person name="Bonawitz N.D."/>
            <person name="Chapple C."/>
            <person name="Cheng C."/>
            <person name="Correa L.G."/>
            <person name="Dacre M."/>
            <person name="DeBarry J."/>
            <person name="Dreyer I."/>
            <person name="Elias M."/>
            <person name="Engstrom E.M."/>
            <person name="Estelle M."/>
            <person name="Feng L."/>
            <person name="Finet C."/>
            <person name="Floyd S.K."/>
            <person name="Frommer W.B."/>
            <person name="Fujita T."/>
            <person name="Gramzow L."/>
            <person name="Gutensohn M."/>
            <person name="Harholt J."/>
            <person name="Hattori M."/>
            <person name="Heyl A."/>
            <person name="Hirai T."/>
            <person name="Hiwatashi Y."/>
            <person name="Ishikawa M."/>
            <person name="Iwata M."/>
            <person name="Karol K.G."/>
            <person name="Koehler B."/>
            <person name="Kolukisaoglu U."/>
            <person name="Kubo M."/>
            <person name="Kurata T."/>
            <person name="Lalonde S."/>
            <person name="Li K."/>
            <person name="Li Y."/>
            <person name="Litt A."/>
            <person name="Lyons E."/>
            <person name="Manning G."/>
            <person name="Maruyama T."/>
            <person name="Michael T.P."/>
            <person name="Mikami K."/>
            <person name="Miyazaki S."/>
            <person name="Morinaga S."/>
            <person name="Murata T."/>
            <person name="Mueller-Roeber B."/>
            <person name="Nelson D.R."/>
            <person name="Obara M."/>
            <person name="Oguri Y."/>
            <person name="Olmstead R.G."/>
            <person name="Onodera N."/>
            <person name="Petersen B.L."/>
            <person name="Pils B."/>
            <person name="Prigge M."/>
            <person name="Rensing S.A."/>
            <person name="Riano-Pachon D.M."/>
            <person name="Roberts A.W."/>
            <person name="Sato Y."/>
            <person name="Scheller H.V."/>
            <person name="Schulz B."/>
            <person name="Schulz C."/>
            <person name="Shakirov E.V."/>
            <person name="Shibagaki N."/>
            <person name="Shinohara N."/>
            <person name="Shippen D.E."/>
            <person name="Soerensen I."/>
            <person name="Sotooka R."/>
            <person name="Sugimoto N."/>
            <person name="Sugita M."/>
            <person name="Sumikawa N."/>
            <person name="Tanurdzic M."/>
            <person name="Theissen G."/>
            <person name="Ulvskov P."/>
            <person name="Wakazuki S."/>
            <person name="Weng J.K."/>
            <person name="Willats W.W."/>
            <person name="Wipf D."/>
            <person name="Wolf P.G."/>
            <person name="Yang L."/>
            <person name="Zimmer A.D."/>
            <person name="Zhu Q."/>
            <person name="Mitros T."/>
            <person name="Hellsten U."/>
            <person name="Loque D."/>
            <person name="Otillar R."/>
            <person name="Salamov A."/>
            <person name="Schmutz J."/>
            <person name="Shapiro H."/>
            <person name="Lindquist E."/>
            <person name="Lucas S."/>
            <person name="Rokhsar D."/>
            <person name="Grigoriev I.V."/>
        </authorList>
    </citation>
    <scope>NUCLEOTIDE SEQUENCE [LARGE SCALE GENOMIC DNA]</scope>
</reference>
<accession>D8R345</accession>
<gene>
    <name evidence="1" type="ORF">SELMODRAFT_406843</name>
</gene>
<dbReference type="STRING" id="88036.D8R345"/>
<dbReference type="InterPro" id="IPR050422">
    <property type="entry name" value="X-Pro_aminopeptidase_P"/>
</dbReference>
<proteinExistence type="predicted"/>
<dbReference type="KEGG" id="smo:SELMODRAFT_406843"/>
<evidence type="ECO:0000313" key="1">
    <source>
        <dbReference type="EMBL" id="EFJ32880.1"/>
    </source>
</evidence>
<keyword evidence="2" id="KW-1185">Reference proteome</keyword>
<dbReference type="eggNOG" id="KOG2413">
    <property type="taxonomic scope" value="Eukaryota"/>
</dbReference>
<dbReference type="Pfam" id="PF16189">
    <property type="entry name" value="Creatinase_N_2"/>
    <property type="match status" value="1"/>
</dbReference>
<dbReference type="AlphaFoldDB" id="D8R345"/>
<dbReference type="InParanoid" id="D8R345"/>
<dbReference type="InterPro" id="IPR029149">
    <property type="entry name" value="Creatin/AminoP/Spt16_N"/>
</dbReference>
<evidence type="ECO:0000313" key="2">
    <source>
        <dbReference type="Proteomes" id="UP000001514"/>
    </source>
</evidence>
<protein>
    <submittedName>
        <fullName evidence="1">Uncharacterized protein</fullName>
    </submittedName>
</protein>
<dbReference type="EMBL" id="GL377571">
    <property type="protein sequence ID" value="EFJ32880.1"/>
    <property type="molecule type" value="Genomic_DNA"/>
</dbReference>
<dbReference type="Gene3D" id="3.40.350.10">
    <property type="entry name" value="Creatinase/prolidase N-terminal domain"/>
    <property type="match status" value="1"/>
</dbReference>
<dbReference type="Gramene" id="EFJ32880">
    <property type="protein sequence ID" value="EFJ32880"/>
    <property type="gene ID" value="SELMODRAFT_406843"/>
</dbReference>